<feature type="transmembrane region" description="Helical" evidence="7">
    <location>
        <begin position="128"/>
        <end position="148"/>
    </location>
</feature>
<organism evidence="9 10">
    <name type="scientific">Deinococcus hopiensis KR-140</name>
    <dbReference type="NCBI Taxonomy" id="695939"/>
    <lineage>
        <taxon>Bacteria</taxon>
        <taxon>Thermotogati</taxon>
        <taxon>Deinococcota</taxon>
        <taxon>Deinococci</taxon>
        <taxon>Deinococcales</taxon>
        <taxon>Deinococcaceae</taxon>
        <taxon>Deinococcus</taxon>
    </lineage>
</organism>
<dbReference type="RefSeq" id="WP_084048995.1">
    <property type="nucleotide sequence ID" value="NZ_FWWU01000009.1"/>
</dbReference>
<dbReference type="AlphaFoldDB" id="A0A1W1VH75"/>
<evidence type="ECO:0000256" key="6">
    <source>
        <dbReference type="ARBA" id="ARBA00023136"/>
    </source>
</evidence>
<evidence type="ECO:0000256" key="3">
    <source>
        <dbReference type="ARBA" id="ARBA00022475"/>
    </source>
</evidence>
<feature type="transmembrane region" description="Helical" evidence="7">
    <location>
        <begin position="160"/>
        <end position="179"/>
    </location>
</feature>
<keyword evidence="3" id="KW-1003">Cell membrane</keyword>
<feature type="transmembrane region" description="Helical" evidence="7">
    <location>
        <begin position="89"/>
        <end position="108"/>
    </location>
</feature>
<keyword evidence="4 7" id="KW-0812">Transmembrane</keyword>
<dbReference type="PROSITE" id="PS50850">
    <property type="entry name" value="MFS"/>
    <property type="match status" value="1"/>
</dbReference>
<feature type="transmembrane region" description="Helical" evidence="7">
    <location>
        <begin position="379"/>
        <end position="400"/>
    </location>
</feature>
<feature type="transmembrane region" description="Helical" evidence="7">
    <location>
        <begin position="355"/>
        <end position="373"/>
    </location>
</feature>
<dbReference type="InterPro" id="IPR011701">
    <property type="entry name" value="MFS"/>
</dbReference>
<proteinExistence type="predicted"/>
<evidence type="ECO:0000313" key="9">
    <source>
        <dbReference type="EMBL" id="SMB92411.1"/>
    </source>
</evidence>
<dbReference type="Gene3D" id="1.20.1250.20">
    <property type="entry name" value="MFS general substrate transporter like domains"/>
    <property type="match status" value="1"/>
</dbReference>
<dbReference type="Pfam" id="PF07690">
    <property type="entry name" value="MFS_1"/>
    <property type="match status" value="1"/>
</dbReference>
<feature type="transmembrane region" description="Helical" evidence="7">
    <location>
        <begin position="218"/>
        <end position="239"/>
    </location>
</feature>
<feature type="transmembrane region" description="Helical" evidence="7">
    <location>
        <begin position="324"/>
        <end position="343"/>
    </location>
</feature>
<protein>
    <submittedName>
        <fullName evidence="9">Drug resistance transporter, EmrB/QacA subfamily</fullName>
    </submittedName>
</protein>
<dbReference type="InterPro" id="IPR001958">
    <property type="entry name" value="Tet-R_TetA/multi-R_MdtG-like"/>
</dbReference>
<accession>A0A1W1VH75</accession>
<dbReference type="GO" id="GO:0022857">
    <property type="term" value="F:transmembrane transporter activity"/>
    <property type="evidence" value="ECO:0007669"/>
    <property type="project" value="InterPro"/>
</dbReference>
<evidence type="ECO:0000256" key="1">
    <source>
        <dbReference type="ARBA" id="ARBA00004651"/>
    </source>
</evidence>
<keyword evidence="5 7" id="KW-1133">Transmembrane helix</keyword>
<evidence type="ECO:0000256" key="5">
    <source>
        <dbReference type="ARBA" id="ARBA00022989"/>
    </source>
</evidence>
<dbReference type="InterPro" id="IPR036259">
    <property type="entry name" value="MFS_trans_sf"/>
</dbReference>
<dbReference type="CDD" id="cd17502">
    <property type="entry name" value="MFS_Azr1_MDR_like"/>
    <property type="match status" value="1"/>
</dbReference>
<dbReference type="Gene3D" id="1.20.1720.10">
    <property type="entry name" value="Multidrug resistance protein D"/>
    <property type="match status" value="1"/>
</dbReference>
<dbReference type="OrthoDB" id="52797at2"/>
<sequence length="697" mass="72978">MTAPTPPERINYAQTLDMQTKRVILFGVLLGLFLSALDQTIVSTALPRITQELSGLSLYSWVTTAYLLTNTALVPIYGKLSDLYGRKPILMIGIVIFLLGSALCGLSGEPFLGNLFGGGMMQLVVFRGLQGVGAAALGSVAFAIIADLFEPVDRPRYQGLFGAVFGLSSVIGPLLGGFLTDHASWRWVFYVNLPIGLIALAFIASKMPRLASGLQAKVDWLGAFLILLFTVPLLLALTWGADGNYAWTSPTLLSMFGLSLVSLLAFLVVEGRHASPILPLSLFKNPTFAWGAVARFLIGAGFLGAILFLSLYLVRVQGVSATKAGTATIPLTVGIIVGAIGSGQIASRMGRYKPLMLIGLITAALGFYALSTLNADSPYSGVVLRMVLLGLGLGPALPLYTTALQLSVKPWEIGVATSAGQFFQQMGSTLGTAIFGAVLTAGLTQNLAAEFAAQAAAHQGTVATTLQKISEDIRSGSGPKQDRNAAVKTADEIKASFAALRQNVTRAIKTGDAAAVQVIRSDTTLPADARKRLADVPAGGVGAAVRTGFAQTYAAIAAAVNSGQPARLAAVAANPRLPAELRARLTQLPPQALQNPQARAQVLAGIKRGLDAAGAAASRQAQQKALDAALAGVNDGEQLALVAVRAQKVAFANTISSIYRYSILVAVLAFLATLMMPNLQMPTRRAGERMAPAHVEV</sequence>
<evidence type="ECO:0000256" key="7">
    <source>
        <dbReference type="SAM" id="Phobius"/>
    </source>
</evidence>
<evidence type="ECO:0000256" key="4">
    <source>
        <dbReference type="ARBA" id="ARBA00022692"/>
    </source>
</evidence>
<feature type="transmembrane region" description="Helical" evidence="7">
    <location>
        <begin position="23"/>
        <end position="46"/>
    </location>
</feature>
<comment type="subcellular location">
    <subcellularLocation>
        <location evidence="1">Cell membrane</location>
        <topology evidence="1">Multi-pass membrane protein</topology>
    </subcellularLocation>
</comment>
<feature type="transmembrane region" description="Helical" evidence="7">
    <location>
        <begin position="245"/>
        <end position="268"/>
    </location>
</feature>
<feature type="transmembrane region" description="Helical" evidence="7">
    <location>
        <begin position="185"/>
        <end position="206"/>
    </location>
</feature>
<feature type="transmembrane region" description="Helical" evidence="7">
    <location>
        <begin position="658"/>
        <end position="676"/>
    </location>
</feature>
<dbReference type="STRING" id="695939.SAMN00790413_01554"/>
<evidence type="ECO:0000259" key="8">
    <source>
        <dbReference type="PROSITE" id="PS50850"/>
    </source>
</evidence>
<dbReference type="EMBL" id="FWWU01000009">
    <property type="protein sequence ID" value="SMB92411.1"/>
    <property type="molecule type" value="Genomic_DNA"/>
</dbReference>
<dbReference type="GO" id="GO:0005886">
    <property type="term" value="C:plasma membrane"/>
    <property type="evidence" value="ECO:0007669"/>
    <property type="project" value="UniProtKB-SubCell"/>
</dbReference>
<feature type="transmembrane region" description="Helical" evidence="7">
    <location>
        <begin position="58"/>
        <end position="77"/>
    </location>
</feature>
<keyword evidence="10" id="KW-1185">Reference proteome</keyword>
<name>A0A1W1VH75_9DEIO</name>
<evidence type="ECO:0000313" key="10">
    <source>
        <dbReference type="Proteomes" id="UP000192582"/>
    </source>
</evidence>
<dbReference type="InterPro" id="IPR020846">
    <property type="entry name" value="MFS_dom"/>
</dbReference>
<evidence type="ECO:0000256" key="2">
    <source>
        <dbReference type="ARBA" id="ARBA00022448"/>
    </source>
</evidence>
<dbReference type="FunFam" id="1.20.1720.10:FF:000004">
    <property type="entry name" value="EmrB/QacA family drug resistance transporter"/>
    <property type="match status" value="1"/>
</dbReference>
<keyword evidence="2" id="KW-0813">Transport</keyword>
<dbReference type="SUPFAM" id="SSF103473">
    <property type="entry name" value="MFS general substrate transporter"/>
    <property type="match status" value="1"/>
</dbReference>
<gene>
    <name evidence="9" type="ORF">SAMN00790413_01554</name>
</gene>
<feature type="domain" description="Major facilitator superfamily (MFS) profile" evidence="8">
    <location>
        <begin position="24"/>
        <end position="472"/>
    </location>
</feature>
<keyword evidence="6 7" id="KW-0472">Membrane</keyword>
<dbReference type="PANTHER" id="PTHR23501">
    <property type="entry name" value="MAJOR FACILITATOR SUPERFAMILY"/>
    <property type="match status" value="1"/>
</dbReference>
<dbReference type="InterPro" id="IPR004638">
    <property type="entry name" value="EmrB-like"/>
</dbReference>
<dbReference type="PANTHER" id="PTHR23501:SF197">
    <property type="entry name" value="COMD"/>
    <property type="match status" value="1"/>
</dbReference>
<dbReference type="Proteomes" id="UP000192582">
    <property type="component" value="Unassembled WGS sequence"/>
</dbReference>
<dbReference type="NCBIfam" id="TIGR00711">
    <property type="entry name" value="efflux_EmrB"/>
    <property type="match status" value="1"/>
</dbReference>
<dbReference type="PRINTS" id="PR01035">
    <property type="entry name" value="TCRTETA"/>
</dbReference>
<feature type="transmembrane region" description="Helical" evidence="7">
    <location>
        <begin position="288"/>
        <end position="312"/>
    </location>
</feature>
<reference evidence="9 10" key="1">
    <citation type="submission" date="2017-04" db="EMBL/GenBank/DDBJ databases">
        <authorList>
            <person name="Afonso C.L."/>
            <person name="Miller P.J."/>
            <person name="Scott M.A."/>
            <person name="Spackman E."/>
            <person name="Goraichik I."/>
            <person name="Dimitrov K.M."/>
            <person name="Suarez D.L."/>
            <person name="Swayne D.E."/>
        </authorList>
    </citation>
    <scope>NUCLEOTIDE SEQUENCE [LARGE SCALE GENOMIC DNA]</scope>
    <source>
        <strain evidence="9 10">KR-140</strain>
    </source>
</reference>